<proteinExistence type="predicted"/>
<dbReference type="KEGG" id="mmad:MMJJ_01660"/>
<dbReference type="SUPFAM" id="SSF51726">
    <property type="entry name" value="UROD/MetE-like"/>
    <property type="match status" value="1"/>
</dbReference>
<dbReference type="InterPro" id="IPR000257">
    <property type="entry name" value="Uroporphyrinogen_deCOase"/>
</dbReference>
<dbReference type="GO" id="GO:0006779">
    <property type="term" value="P:porphyrin-containing compound biosynthetic process"/>
    <property type="evidence" value="ECO:0007669"/>
    <property type="project" value="InterPro"/>
</dbReference>
<keyword evidence="3" id="KW-0456">Lyase</keyword>
<evidence type="ECO:0000313" key="3">
    <source>
        <dbReference type="EMBL" id="AVB75585.1"/>
    </source>
</evidence>
<dbReference type="InterPro" id="IPR038071">
    <property type="entry name" value="UROD/MetE-like_sf"/>
</dbReference>
<gene>
    <name evidence="3" type="primary">hemE_2</name>
    <name evidence="3" type="ORF">MMJJ_01660</name>
</gene>
<dbReference type="RefSeq" id="WP_104837257.1">
    <property type="nucleotide sequence ID" value="NZ_CP026606.1"/>
</dbReference>
<reference evidence="4" key="1">
    <citation type="journal article" date="2018" name="Genome Announc.">
        <title>Complete Genome Sequence of the Methanococcus maripaludis Type Strain JJ (DSM 2067), a Model for Selenoprotein Synthesis in Archaea.</title>
        <authorList>
            <person name="Poehlein A."/>
            <person name="Heym D."/>
            <person name="Quitzke V."/>
            <person name="Fersch J."/>
            <person name="Daniel R."/>
            <person name="Rother M."/>
        </authorList>
    </citation>
    <scope>NUCLEOTIDE SEQUENCE [LARGE SCALE GENOMIC DNA]</scope>
    <source>
        <strain evidence="4">DSM 2067</strain>
    </source>
</reference>
<dbReference type="Proteomes" id="UP000239462">
    <property type="component" value="Chromosome"/>
</dbReference>
<organism evidence="3 4">
    <name type="scientific">Methanococcus maripaludis</name>
    <name type="common">Methanococcus deltae</name>
    <dbReference type="NCBI Taxonomy" id="39152"/>
    <lineage>
        <taxon>Archaea</taxon>
        <taxon>Methanobacteriati</taxon>
        <taxon>Methanobacteriota</taxon>
        <taxon>Methanomada group</taxon>
        <taxon>Methanococci</taxon>
        <taxon>Methanococcales</taxon>
        <taxon>Methanococcaceae</taxon>
        <taxon>Methanococcus</taxon>
    </lineage>
</organism>
<evidence type="ECO:0000313" key="4">
    <source>
        <dbReference type="Proteomes" id="UP000239462"/>
    </source>
</evidence>
<dbReference type="AlphaFoldDB" id="A0A2L1C8A2"/>
<dbReference type="GO" id="GO:0004853">
    <property type="term" value="F:uroporphyrinogen decarboxylase activity"/>
    <property type="evidence" value="ECO:0007669"/>
    <property type="project" value="UniProtKB-EC"/>
</dbReference>
<dbReference type="PANTHER" id="PTHR47099">
    <property type="entry name" value="METHYLCOBAMIDE:COM METHYLTRANSFERASE MTBA"/>
    <property type="match status" value="1"/>
</dbReference>
<feature type="region of interest" description="Disordered" evidence="1">
    <location>
        <begin position="1"/>
        <end position="21"/>
    </location>
</feature>
<evidence type="ECO:0000256" key="1">
    <source>
        <dbReference type="SAM" id="MobiDB-lite"/>
    </source>
</evidence>
<dbReference type="Pfam" id="PF01208">
    <property type="entry name" value="URO-D"/>
    <property type="match status" value="1"/>
</dbReference>
<dbReference type="GeneID" id="36101260"/>
<dbReference type="EMBL" id="CP026606">
    <property type="protein sequence ID" value="AVB75585.1"/>
    <property type="molecule type" value="Genomic_DNA"/>
</dbReference>
<name>A0A2L1C8A2_METMI</name>
<feature type="domain" description="Uroporphyrinogen decarboxylase (URO-D)" evidence="2">
    <location>
        <begin position="8"/>
        <end position="342"/>
    </location>
</feature>
<protein>
    <submittedName>
        <fullName evidence="3">Uroporphyrinogen decarboxylase</fullName>
        <ecNumber evidence="3">4.1.1.37</ecNumber>
    </submittedName>
</protein>
<dbReference type="InterPro" id="IPR052024">
    <property type="entry name" value="Methanogen_methyltrans"/>
</dbReference>
<dbReference type="Gene3D" id="3.20.20.210">
    <property type="match status" value="1"/>
</dbReference>
<dbReference type="PANTHER" id="PTHR47099:SF1">
    <property type="entry name" value="METHYLCOBAMIDE:COM METHYLTRANSFERASE MTBA"/>
    <property type="match status" value="1"/>
</dbReference>
<accession>A0A2L1C8A2</accession>
<dbReference type="CDD" id="cd03465">
    <property type="entry name" value="URO-D_like"/>
    <property type="match status" value="1"/>
</dbReference>
<dbReference type="EC" id="4.1.1.37" evidence="3"/>
<sequence length="363" mass="39826">MDYPDKMTPAQRAAAKAKGEPADRVACNPNIGNGMARIAGYKISQFNDDPEALANAIIKTYRRFGADGARIFTDLFLVSEAMGAKVRKPEDNTADLEEPAINDMSEFDKLKVIDPYTQGRIPVHLRAIEIVRDEIASEVGVTASVVGPFTNAFFLIGVEKMTKMLLKDPESVHKLCEISLQSCIALTDAVLEKGVGVTISEPLSSCTVVSPKHFREFSAPYLKRLIDHIKARTGKLVIHICGITDPIWDDLVEMGVDVLSIDNVADMEKCAETVGDKMVIAGNVDPSAIMYAGSREDVRKATIKCAKQGLKAKKGFMIMSGCSLPVEVPIENIDAMMDTAREMGWPVTEEKLDYLLSFDKYKD</sequence>
<evidence type="ECO:0000259" key="2">
    <source>
        <dbReference type="Pfam" id="PF01208"/>
    </source>
</evidence>